<proteinExistence type="predicted"/>
<dbReference type="AlphaFoldDB" id="C1CVM1"/>
<gene>
    <name evidence="2" type="ordered locus">Deide_13066</name>
</gene>
<dbReference type="HOGENOM" id="CLU_1425870_0_0_0"/>
<evidence type="ECO:0000313" key="2">
    <source>
        <dbReference type="EMBL" id="ACO46238.1"/>
    </source>
</evidence>
<dbReference type="PaxDb" id="546414-Deide_13066"/>
<keyword evidence="3" id="KW-1185">Reference proteome</keyword>
<protein>
    <submittedName>
        <fullName evidence="2">Uncharacterized protein</fullName>
    </submittedName>
</protein>
<name>C1CVM1_DEIDV</name>
<keyword evidence="1" id="KW-0732">Signal</keyword>
<dbReference type="KEGG" id="ddr:Deide_13066"/>
<feature type="chain" id="PRO_5002908153" evidence="1">
    <location>
        <begin position="22"/>
        <end position="190"/>
    </location>
</feature>
<sequence>MRKLLALVAVLLLSFTTYASAAINFASLEWGLTANQAHAIMLKKGYKFVAVVPVDGARDVRYTGIVGTASANIFLKYNSDDELACVTVITEEVSSPMQLFNALSSTLTEKYGAPESEQDKRSAQFEDITSVTQLSQGIRLGEVYMETYWSDDEAGVAIETLKGGNIRLDYYGPLWQDEYDRREAGKTNDL</sequence>
<organism evidence="2 3">
    <name type="scientific">Deinococcus deserti (strain DSM 17065 / CIP 109153 / LMG 22923 / VCD115)</name>
    <dbReference type="NCBI Taxonomy" id="546414"/>
    <lineage>
        <taxon>Bacteria</taxon>
        <taxon>Thermotogati</taxon>
        <taxon>Deinococcota</taxon>
        <taxon>Deinococci</taxon>
        <taxon>Deinococcales</taxon>
        <taxon>Deinococcaceae</taxon>
        <taxon>Deinococcus</taxon>
    </lineage>
</organism>
<dbReference type="EMBL" id="CP001114">
    <property type="protein sequence ID" value="ACO46238.1"/>
    <property type="molecule type" value="Genomic_DNA"/>
</dbReference>
<reference evidence="2 3" key="1">
    <citation type="journal article" date="2009" name="PLoS Genet.">
        <title>Alliance of proteomics and genomics to unravel the specificities of Sahara bacterium Deinococcus deserti.</title>
        <authorList>
            <person name="de Groot A."/>
            <person name="Dulermo R."/>
            <person name="Ortet P."/>
            <person name="Blanchard L."/>
            <person name="Guerin P."/>
            <person name="Fernandez B."/>
            <person name="Vacherie B."/>
            <person name="Dossat C."/>
            <person name="Jolivet E."/>
            <person name="Siguier P."/>
            <person name="Chandler M."/>
            <person name="Barakat M."/>
            <person name="Dedieu A."/>
            <person name="Barbe V."/>
            <person name="Heulin T."/>
            <person name="Sommer S."/>
            <person name="Achouak W."/>
            <person name="Armengaud J."/>
        </authorList>
    </citation>
    <scope>NUCLEOTIDE SEQUENCE [LARGE SCALE GENOMIC DNA]</scope>
    <source>
        <strain evidence="3">DSM 17065 / CIP 109153 / LMG 22923 / VCD115</strain>
    </source>
</reference>
<accession>C1CVM1</accession>
<dbReference type="Proteomes" id="UP000002208">
    <property type="component" value="Chromosome"/>
</dbReference>
<evidence type="ECO:0000313" key="3">
    <source>
        <dbReference type="Proteomes" id="UP000002208"/>
    </source>
</evidence>
<feature type="signal peptide" evidence="1">
    <location>
        <begin position="1"/>
        <end position="21"/>
    </location>
</feature>
<dbReference type="RefSeq" id="WP_012693361.1">
    <property type="nucleotide sequence ID" value="NC_012526.1"/>
</dbReference>
<evidence type="ECO:0000256" key="1">
    <source>
        <dbReference type="SAM" id="SignalP"/>
    </source>
</evidence>